<evidence type="ECO:0000313" key="1">
    <source>
        <dbReference type="EMBL" id="KAK9834789.1"/>
    </source>
</evidence>
<gene>
    <name evidence="1" type="ORF">WJX74_010580</name>
</gene>
<comment type="caution">
    <text evidence="1">The sequence shown here is derived from an EMBL/GenBank/DDBJ whole genome shotgun (WGS) entry which is preliminary data.</text>
</comment>
<accession>A0AAW1RM17</accession>
<reference evidence="1 2" key="1">
    <citation type="journal article" date="2024" name="Nat. Commun.">
        <title>Phylogenomics reveals the evolutionary origins of lichenization in chlorophyte algae.</title>
        <authorList>
            <person name="Puginier C."/>
            <person name="Libourel C."/>
            <person name="Otte J."/>
            <person name="Skaloud P."/>
            <person name="Haon M."/>
            <person name="Grisel S."/>
            <person name="Petersen M."/>
            <person name="Berrin J.G."/>
            <person name="Delaux P.M."/>
            <person name="Dal Grande F."/>
            <person name="Keller J."/>
        </authorList>
    </citation>
    <scope>NUCLEOTIDE SEQUENCE [LARGE SCALE GENOMIC DNA]</scope>
    <source>
        <strain evidence="1 2">SAG 2145</strain>
    </source>
</reference>
<sequence length="138" mass="15069">MSKSDSDDEAQHEDQMTSSAALNTNAAVQAAFAGDLSAIETLYGQDLLSGRLPEVLSSANVQLCAAAAKNGHLHILKWALQHRLPRDESIFRAAFHASEDEYNYSLRHRRGPQLDFHAPRFSSSTNAAGVQGHLVQLK</sequence>
<dbReference type="AlphaFoldDB" id="A0AAW1RM17"/>
<evidence type="ECO:0000313" key="2">
    <source>
        <dbReference type="Proteomes" id="UP001438707"/>
    </source>
</evidence>
<dbReference type="Proteomes" id="UP001438707">
    <property type="component" value="Unassembled WGS sequence"/>
</dbReference>
<name>A0AAW1RM17_9CHLO</name>
<organism evidence="1 2">
    <name type="scientific">Apatococcus lobatus</name>
    <dbReference type="NCBI Taxonomy" id="904363"/>
    <lineage>
        <taxon>Eukaryota</taxon>
        <taxon>Viridiplantae</taxon>
        <taxon>Chlorophyta</taxon>
        <taxon>core chlorophytes</taxon>
        <taxon>Trebouxiophyceae</taxon>
        <taxon>Chlorellales</taxon>
        <taxon>Chlorellaceae</taxon>
        <taxon>Apatococcus</taxon>
    </lineage>
</organism>
<keyword evidence="2" id="KW-1185">Reference proteome</keyword>
<proteinExistence type="predicted"/>
<dbReference type="EMBL" id="JALJOS010000009">
    <property type="protein sequence ID" value="KAK9834789.1"/>
    <property type="molecule type" value="Genomic_DNA"/>
</dbReference>
<protein>
    <submittedName>
        <fullName evidence="1">Uncharacterized protein</fullName>
    </submittedName>
</protein>